<dbReference type="PRINTS" id="PR00081">
    <property type="entry name" value="GDHRDH"/>
</dbReference>
<dbReference type="Proteomes" id="UP000325122">
    <property type="component" value="Unassembled WGS sequence"/>
</dbReference>
<feature type="active site" description="Proton acceptor" evidence="11">
    <location>
        <position position="169"/>
    </location>
</feature>
<evidence type="ECO:0000256" key="9">
    <source>
        <dbReference type="ARBA" id="ARBA00048572"/>
    </source>
</evidence>
<evidence type="ECO:0000256" key="4">
    <source>
        <dbReference type="ARBA" id="ARBA00022832"/>
    </source>
</evidence>
<accession>A0A5M6ZG31</accession>
<keyword evidence="7" id="KW-0443">Lipid metabolism</keyword>
<feature type="binding site" evidence="13">
    <location>
        <position position="48"/>
    </location>
    <ligand>
        <name>NAD(+)</name>
        <dbReference type="ChEBI" id="CHEBI:57540"/>
    </ligand>
</feature>
<comment type="similarity">
    <text evidence="2 10">Belongs to the short-chain dehydrogenases/reductases (SDR) family. FabI subfamily.</text>
</comment>
<reference evidence="14 15" key="1">
    <citation type="submission" date="2019-09" db="EMBL/GenBank/DDBJ databases">
        <authorList>
            <person name="Kevbrin V."/>
            <person name="Grouzdev D.S."/>
        </authorList>
    </citation>
    <scope>NUCLEOTIDE SEQUENCE [LARGE SCALE GENOMIC DNA]</scope>
    <source>
        <strain evidence="14 15">G-192</strain>
    </source>
</reference>
<dbReference type="Gene3D" id="1.10.8.400">
    <property type="entry name" value="Enoyl acyl carrier protein reductase"/>
    <property type="match status" value="1"/>
</dbReference>
<evidence type="ECO:0000256" key="10">
    <source>
        <dbReference type="PIRNR" id="PIRNR000094"/>
    </source>
</evidence>
<evidence type="ECO:0000256" key="5">
    <source>
        <dbReference type="ARBA" id="ARBA00023002"/>
    </source>
</evidence>
<comment type="catalytic activity">
    <reaction evidence="9 10">
        <text>a 2,3-saturated acyl-[ACP] + NAD(+) = a (2E)-enoyl-[ACP] + NADH + H(+)</text>
        <dbReference type="Rhea" id="RHEA:10240"/>
        <dbReference type="Rhea" id="RHEA-COMP:9925"/>
        <dbReference type="Rhea" id="RHEA-COMP:9926"/>
        <dbReference type="ChEBI" id="CHEBI:15378"/>
        <dbReference type="ChEBI" id="CHEBI:57540"/>
        <dbReference type="ChEBI" id="CHEBI:57945"/>
        <dbReference type="ChEBI" id="CHEBI:78784"/>
        <dbReference type="ChEBI" id="CHEBI:78785"/>
        <dbReference type="EC" id="1.3.1.9"/>
    </reaction>
</comment>
<dbReference type="GO" id="GO:0006633">
    <property type="term" value="P:fatty acid biosynthetic process"/>
    <property type="evidence" value="ECO:0007669"/>
    <property type="project" value="UniProtKB-UniPathway"/>
</dbReference>
<dbReference type="AlphaFoldDB" id="A0A5M6ZG31"/>
<evidence type="ECO:0000256" key="13">
    <source>
        <dbReference type="PIRSR" id="PIRSR000094-3"/>
    </source>
</evidence>
<dbReference type="Pfam" id="PF13561">
    <property type="entry name" value="adh_short_C2"/>
    <property type="match status" value="1"/>
</dbReference>
<dbReference type="RefSeq" id="WP_150022961.1">
    <property type="nucleotide sequence ID" value="NZ_VWOJ01000002.1"/>
</dbReference>
<feature type="binding site" evidence="13">
    <location>
        <begin position="27"/>
        <end position="28"/>
    </location>
    <ligand>
        <name>NAD(+)</name>
        <dbReference type="ChEBI" id="CHEBI:57540"/>
    </ligand>
</feature>
<dbReference type="InterPro" id="IPR002347">
    <property type="entry name" value="SDR_fam"/>
</dbReference>
<keyword evidence="4" id="KW-0276">Fatty acid metabolism</keyword>
<comment type="caution">
    <text evidence="14">The sequence shown here is derived from an EMBL/GenBank/DDBJ whole genome shotgun (WGS) entry which is preliminary data.</text>
</comment>
<feature type="binding site" evidence="13">
    <location>
        <begin position="73"/>
        <end position="74"/>
    </location>
    <ligand>
        <name>NAD(+)</name>
        <dbReference type="ChEBI" id="CHEBI:57540"/>
    </ligand>
</feature>
<keyword evidence="6 10" id="KW-0520">NAD</keyword>
<dbReference type="InterPro" id="IPR036291">
    <property type="entry name" value="NAD(P)-bd_dom_sf"/>
</dbReference>
<dbReference type="PANTHER" id="PTHR43159">
    <property type="entry name" value="ENOYL-[ACYL-CARRIER-PROTEIN] REDUCTASE"/>
    <property type="match status" value="1"/>
</dbReference>
<keyword evidence="15" id="KW-1185">Reference proteome</keyword>
<evidence type="ECO:0000256" key="11">
    <source>
        <dbReference type="PIRSR" id="PIRSR000094-1"/>
    </source>
</evidence>
<sequence>MADGDFPAGGLMKGKRGLVMGVANRNSIAWGIARQLHAQGAELAFSYQDEALEKRVRPLIESLGGEPFMVTADVSDDASMDACFETLKAKWGKLDFLVHAIAFAGKDELQGSFTHNTTREGFKRAMDISAFSFVDAAKRASALMPPREEGGGAMVTLTYLGAERVVPNYNVMGVAKAALEASTRYIARDLGPAGIRVNAISAGPMRTLAMAGISGGRQLMKTGKDWSLLKEDTTMEGVAGAALYLLSDLGASCTGEVLHVDAGFHVVGVPDPGEGEG</sequence>
<feature type="binding site" evidence="12">
    <location>
        <position position="104"/>
    </location>
    <ligand>
        <name>substrate</name>
    </ligand>
</feature>
<evidence type="ECO:0000256" key="6">
    <source>
        <dbReference type="ARBA" id="ARBA00023027"/>
    </source>
</evidence>
<evidence type="ECO:0000256" key="7">
    <source>
        <dbReference type="ARBA" id="ARBA00023098"/>
    </source>
</evidence>
<dbReference type="Gene3D" id="3.40.50.720">
    <property type="entry name" value="NAD(P)-binding Rossmann-like Domain"/>
    <property type="match status" value="1"/>
</dbReference>
<dbReference type="SUPFAM" id="SSF51735">
    <property type="entry name" value="NAD(P)-binding Rossmann-fold domains"/>
    <property type="match status" value="1"/>
</dbReference>
<dbReference type="FunFam" id="3.40.50.720:FF:000054">
    <property type="entry name" value="Enoyl-[acyl-carrier-protein] reductase [NADH]"/>
    <property type="match status" value="1"/>
</dbReference>
<dbReference type="PANTHER" id="PTHR43159:SF2">
    <property type="entry name" value="ENOYL-[ACYL-CARRIER-PROTEIN] REDUCTASE [NADH], CHLOROPLASTIC"/>
    <property type="match status" value="1"/>
</dbReference>
<evidence type="ECO:0000256" key="12">
    <source>
        <dbReference type="PIRSR" id="PIRSR000094-2"/>
    </source>
</evidence>
<dbReference type="InterPro" id="IPR014358">
    <property type="entry name" value="Enoyl-ACP_Rdtase_NADH"/>
</dbReference>
<evidence type="ECO:0000256" key="3">
    <source>
        <dbReference type="ARBA" id="ARBA00022516"/>
    </source>
</evidence>
<evidence type="ECO:0000256" key="2">
    <source>
        <dbReference type="ARBA" id="ARBA00009233"/>
    </source>
</evidence>
<feature type="active site" description="Proton acceptor" evidence="11">
    <location>
        <position position="159"/>
    </location>
</feature>
<dbReference type="EMBL" id="VWOJ01000002">
    <property type="protein sequence ID" value="KAA5803693.1"/>
    <property type="molecule type" value="Genomic_DNA"/>
</dbReference>
<evidence type="ECO:0000313" key="15">
    <source>
        <dbReference type="Proteomes" id="UP000325122"/>
    </source>
</evidence>
<comment type="pathway">
    <text evidence="1">Lipid metabolism; fatty acid biosynthesis.</text>
</comment>
<dbReference type="GO" id="GO:0004318">
    <property type="term" value="F:enoyl-[acyl-carrier-protein] reductase (NADH) activity"/>
    <property type="evidence" value="ECO:0007669"/>
    <property type="project" value="UniProtKB-EC"/>
</dbReference>
<keyword evidence="3 10" id="KW-0444">Lipid biosynthesis</keyword>
<feature type="binding site" evidence="13">
    <location>
        <position position="101"/>
    </location>
    <ligand>
        <name>NAD(+)</name>
        <dbReference type="ChEBI" id="CHEBI:57540"/>
    </ligand>
</feature>
<keyword evidence="8 10" id="KW-0275">Fatty acid biosynthesis</keyword>
<evidence type="ECO:0000256" key="8">
    <source>
        <dbReference type="ARBA" id="ARBA00023160"/>
    </source>
</evidence>
<dbReference type="EC" id="1.3.1.9" evidence="10"/>
<name>A0A5M6ZG31_9PROT</name>
<evidence type="ECO:0000313" key="14">
    <source>
        <dbReference type="EMBL" id="KAA5803693.1"/>
    </source>
</evidence>
<protein>
    <recommendedName>
        <fullName evidence="10">Enoyl-[acyl-carrier-protein] reductase [NADH]</fullName>
        <ecNumber evidence="10">1.3.1.9</ecNumber>
    </recommendedName>
</protein>
<keyword evidence="5 10" id="KW-0560">Oxidoreductase</keyword>
<evidence type="ECO:0000256" key="1">
    <source>
        <dbReference type="ARBA" id="ARBA00005194"/>
    </source>
</evidence>
<dbReference type="UniPathway" id="UPA00094"/>
<dbReference type="CDD" id="cd05372">
    <property type="entry name" value="ENR_SDR"/>
    <property type="match status" value="1"/>
</dbReference>
<dbReference type="PIRSF" id="PIRSF000094">
    <property type="entry name" value="Enoyl-ACP_rdct"/>
    <property type="match status" value="1"/>
</dbReference>
<feature type="binding site" evidence="13">
    <location>
        <position position="176"/>
    </location>
    <ligand>
        <name>NAD(+)</name>
        <dbReference type="ChEBI" id="CHEBI:57540"/>
    </ligand>
</feature>
<proteinExistence type="inferred from homology"/>
<organism evidence="14 15">
    <name type="scientific">Alkalicaulis satelles</name>
    <dbReference type="NCBI Taxonomy" id="2609175"/>
    <lineage>
        <taxon>Bacteria</taxon>
        <taxon>Pseudomonadati</taxon>
        <taxon>Pseudomonadota</taxon>
        <taxon>Alphaproteobacteria</taxon>
        <taxon>Maricaulales</taxon>
        <taxon>Maricaulaceae</taxon>
        <taxon>Alkalicaulis</taxon>
    </lineage>
</organism>
<feature type="binding site" evidence="13">
    <location>
        <position position="21"/>
    </location>
    <ligand>
        <name>NAD(+)</name>
        <dbReference type="ChEBI" id="CHEBI:57540"/>
    </ligand>
</feature>
<gene>
    <name evidence="14" type="ORF">F1654_07785</name>
</gene>